<evidence type="ECO:0000313" key="3">
    <source>
        <dbReference type="Proteomes" id="UP000189857"/>
    </source>
</evidence>
<proteinExistence type="predicted"/>
<name>A0A1T4K0U9_9FIRM</name>
<gene>
    <name evidence="2" type="ORF">SAMN02745110_00073</name>
</gene>
<sequence length="187" mass="20084">MSKVYILVADGFEEIEGLTVVDLLRRAKVDIKMVSIKDTKDILGSHNIELKTDLVINDIIGEDGADLADMLVLPGGNIGTNNLKKSNEVDQLIRKYNEAGKYLAAVCAAPTVYGEKGLLNGKNATCYPGLEKGLVGACPKTDSVVVDGQFITSRGLGTSIDFALKIIEVLISKDKAIEIGKQVVYLD</sequence>
<dbReference type="EMBL" id="FUXA01000003">
    <property type="protein sequence ID" value="SJZ35937.1"/>
    <property type="molecule type" value="Genomic_DNA"/>
</dbReference>
<dbReference type="CDD" id="cd03135">
    <property type="entry name" value="GATase1_DJ-1"/>
    <property type="match status" value="1"/>
</dbReference>
<keyword evidence="3" id="KW-1185">Reference proteome</keyword>
<dbReference type="PANTHER" id="PTHR48094">
    <property type="entry name" value="PROTEIN/NUCLEIC ACID DEGLYCASE DJ-1-RELATED"/>
    <property type="match status" value="1"/>
</dbReference>
<dbReference type="SUPFAM" id="SSF52317">
    <property type="entry name" value="Class I glutamine amidotransferase-like"/>
    <property type="match status" value="1"/>
</dbReference>
<dbReference type="NCBIfam" id="TIGR01383">
    <property type="entry name" value="not_thiJ"/>
    <property type="match status" value="1"/>
</dbReference>
<dbReference type="InterPro" id="IPR029062">
    <property type="entry name" value="Class_I_gatase-like"/>
</dbReference>
<dbReference type="AlphaFoldDB" id="A0A1T4K0U9"/>
<evidence type="ECO:0000259" key="1">
    <source>
        <dbReference type="Pfam" id="PF01965"/>
    </source>
</evidence>
<protein>
    <submittedName>
        <fullName evidence="2">4-methyl-5(B-hydroxyethyl)-thiazole monophosphate biosynthesis</fullName>
    </submittedName>
</protein>
<dbReference type="PANTHER" id="PTHR48094:SF12">
    <property type="entry name" value="PARKINSON DISEASE PROTEIN 7 HOMOLOG"/>
    <property type="match status" value="1"/>
</dbReference>
<accession>A0A1T4K0U9</accession>
<dbReference type="OrthoDB" id="9800516at2"/>
<reference evidence="2 3" key="1">
    <citation type="submission" date="2017-02" db="EMBL/GenBank/DDBJ databases">
        <authorList>
            <person name="Peterson S.W."/>
        </authorList>
    </citation>
    <scope>NUCLEOTIDE SEQUENCE [LARGE SCALE GENOMIC DNA]</scope>
    <source>
        <strain evidence="2 3">ATCC 17233</strain>
    </source>
</reference>
<evidence type="ECO:0000313" key="2">
    <source>
        <dbReference type="EMBL" id="SJZ35937.1"/>
    </source>
</evidence>
<dbReference type="InterPro" id="IPR050325">
    <property type="entry name" value="Prot/Nucl_acid_deglycase"/>
</dbReference>
<organism evidence="2 3">
    <name type="scientific">Eubacterium ruminantium</name>
    <dbReference type="NCBI Taxonomy" id="42322"/>
    <lineage>
        <taxon>Bacteria</taxon>
        <taxon>Bacillati</taxon>
        <taxon>Bacillota</taxon>
        <taxon>Clostridia</taxon>
        <taxon>Eubacteriales</taxon>
        <taxon>Eubacteriaceae</taxon>
        <taxon>Eubacterium</taxon>
    </lineage>
</organism>
<dbReference type="InterPro" id="IPR002818">
    <property type="entry name" value="DJ-1/PfpI"/>
</dbReference>
<feature type="domain" description="DJ-1/PfpI" evidence="1">
    <location>
        <begin position="3"/>
        <end position="168"/>
    </location>
</feature>
<dbReference type="InterPro" id="IPR006287">
    <property type="entry name" value="DJ-1"/>
</dbReference>
<dbReference type="RefSeq" id="WP_078785768.1">
    <property type="nucleotide sequence ID" value="NZ_FMTO01000002.1"/>
</dbReference>
<dbReference type="GO" id="GO:0005737">
    <property type="term" value="C:cytoplasm"/>
    <property type="evidence" value="ECO:0007669"/>
    <property type="project" value="TreeGrafter"/>
</dbReference>
<dbReference type="Proteomes" id="UP000189857">
    <property type="component" value="Unassembled WGS sequence"/>
</dbReference>
<dbReference type="Gene3D" id="3.40.50.880">
    <property type="match status" value="1"/>
</dbReference>
<dbReference type="Pfam" id="PF01965">
    <property type="entry name" value="DJ-1_PfpI"/>
    <property type="match status" value="1"/>
</dbReference>